<protein>
    <recommendedName>
        <fullName evidence="4">Phage portal protein</fullName>
    </recommendedName>
</protein>
<dbReference type="Proteomes" id="UP000002204">
    <property type="component" value="Chromosome"/>
</dbReference>
<dbReference type="RefSeq" id="WP_020907343.1">
    <property type="nucleotide sequence ID" value="NC_012490.1"/>
</dbReference>
<reference evidence="3" key="1">
    <citation type="submission" date="2005-03" db="EMBL/GenBank/DDBJ databases">
        <title>Comparison of the complete genome sequences of Rhodococcus erythropolis PR4 and Rhodococcus opacus B4.</title>
        <authorList>
            <person name="Takarada H."/>
            <person name="Sekine M."/>
            <person name="Hosoyama A."/>
            <person name="Yamada R."/>
            <person name="Fujisawa T."/>
            <person name="Omata S."/>
            <person name="Shimizu A."/>
            <person name="Tsukatani N."/>
            <person name="Tanikawa S."/>
            <person name="Fujita N."/>
            <person name="Harayama S."/>
        </authorList>
    </citation>
    <scope>NUCLEOTIDE SEQUENCE [LARGE SCALE GENOMIC DNA]</scope>
    <source>
        <strain evidence="3">PR4 / NBRC 100887</strain>
    </source>
</reference>
<evidence type="ECO:0000256" key="1">
    <source>
        <dbReference type="SAM" id="MobiDB-lite"/>
    </source>
</evidence>
<dbReference type="EMBL" id="AP008957">
    <property type="protein sequence ID" value="BAH33219.1"/>
    <property type="molecule type" value="Genomic_DNA"/>
</dbReference>
<accession>C0ZXY4</accession>
<proteinExistence type="predicted"/>
<dbReference type="AlphaFoldDB" id="C0ZXY4"/>
<feature type="region of interest" description="Disordered" evidence="1">
    <location>
        <begin position="401"/>
        <end position="439"/>
    </location>
</feature>
<dbReference type="Pfam" id="PF04860">
    <property type="entry name" value="Phage_portal"/>
    <property type="match status" value="1"/>
</dbReference>
<sequence length="439" mass="49813">MAQKRTPLRIKLASALLGRNKAFIPHLSNTLEMFDTGNSIKNYRTKQEAITANLGWAFTANDAIVRPTAGVELKLYKRDKKGDRTEIFEHDILDLLKRPNGALKGKQMRRLHFSYMNFTGESYELMMKGDKPFEPAKGQLPDSFHVLPAHLVEFKLGETYSQSTVKFDNKIYSIGSVIRDLNPDPRNPYFGQSIITAAAATIDTDEQMKNWNRRFFANNARPGLIFSTKEEMSDEVYKRWKEQFSDQHTGSENAYKNLLVENGDAKPYMVSQQDLDFLNSRKFTRDEIFAMFQTSPGVVGMIENANKSIMDGAIYIHTINNVLPRIEDWVELQNTSWIQVYDPSLELDFVNPVPEDKEAKLKEADKGVNKWLTIDEVREQYGMEPLPEGLGSTIYAQGSLSPLEVLARQETPETTPQGDGKGETSTDTTTEGKKSFPKP</sequence>
<evidence type="ECO:0000313" key="3">
    <source>
        <dbReference type="Proteomes" id="UP000002204"/>
    </source>
</evidence>
<gene>
    <name evidence="2" type="ordered locus">RER_25110</name>
</gene>
<feature type="compositionally biased region" description="Basic and acidic residues" evidence="1">
    <location>
        <begin position="420"/>
        <end position="439"/>
    </location>
</feature>
<dbReference type="KEGG" id="rer:RER_25110"/>
<reference evidence="2 3" key="2">
    <citation type="journal article" date="2006" name="Environ. Microbiol.">
        <title>Sequence analysis of three plasmids harboured in Rhodococcus erythropolis strain PR4.</title>
        <authorList>
            <person name="Sekine M."/>
            <person name="Tanikawa S."/>
            <person name="Omata S."/>
            <person name="Saito M."/>
            <person name="Fujisawa T."/>
            <person name="Tsukatani N."/>
            <person name="Tajima T."/>
            <person name="Sekigawa T."/>
            <person name="Kosugi H."/>
            <person name="Matsuo Y."/>
            <person name="Nishiko R."/>
            <person name="Imamura K."/>
            <person name="Ito M."/>
            <person name="Narita H."/>
            <person name="Tago S."/>
            <person name="Fujita N."/>
            <person name="Harayama S."/>
        </authorList>
    </citation>
    <scope>NUCLEOTIDE SEQUENCE [LARGE SCALE GENOMIC DNA]</scope>
    <source>
        <strain evidence="3">PR4 / NBRC 100887</strain>
    </source>
</reference>
<dbReference type="HOGENOM" id="CLU_623848_0_0_11"/>
<dbReference type="InterPro" id="IPR006944">
    <property type="entry name" value="Phage/GTA_portal"/>
</dbReference>
<name>C0ZXY4_RHOE4</name>
<organism evidence="2 3">
    <name type="scientific">Rhodococcus erythropolis (strain PR4 / NBRC 100887)</name>
    <dbReference type="NCBI Taxonomy" id="234621"/>
    <lineage>
        <taxon>Bacteria</taxon>
        <taxon>Bacillati</taxon>
        <taxon>Actinomycetota</taxon>
        <taxon>Actinomycetes</taxon>
        <taxon>Mycobacteriales</taxon>
        <taxon>Nocardiaceae</taxon>
        <taxon>Rhodococcus</taxon>
        <taxon>Rhodococcus erythropolis group</taxon>
    </lineage>
</organism>
<dbReference type="eggNOG" id="COG4695">
    <property type="taxonomic scope" value="Bacteria"/>
</dbReference>
<evidence type="ECO:0008006" key="4">
    <source>
        <dbReference type="Google" id="ProtNLM"/>
    </source>
</evidence>
<evidence type="ECO:0000313" key="2">
    <source>
        <dbReference type="EMBL" id="BAH33219.1"/>
    </source>
</evidence>